<name>A0A3M2KMT3_9ACTN</name>
<organism evidence="2 3">
    <name type="scientific">Streptomyces triticirhizae</name>
    <dbReference type="NCBI Taxonomy" id="2483353"/>
    <lineage>
        <taxon>Bacteria</taxon>
        <taxon>Bacillati</taxon>
        <taxon>Actinomycetota</taxon>
        <taxon>Actinomycetes</taxon>
        <taxon>Kitasatosporales</taxon>
        <taxon>Streptomycetaceae</taxon>
        <taxon>Streptomyces</taxon>
    </lineage>
</organism>
<keyword evidence="3" id="KW-1185">Reference proteome</keyword>
<dbReference type="AlphaFoldDB" id="A0A3M2KMT3"/>
<evidence type="ECO:0000313" key="3">
    <source>
        <dbReference type="Proteomes" id="UP000278673"/>
    </source>
</evidence>
<dbReference type="EMBL" id="RFFJ01000383">
    <property type="protein sequence ID" value="RMI26749.1"/>
    <property type="molecule type" value="Genomic_DNA"/>
</dbReference>
<evidence type="ECO:0000313" key="2">
    <source>
        <dbReference type="EMBL" id="RMI26749.1"/>
    </source>
</evidence>
<feature type="region of interest" description="Disordered" evidence="1">
    <location>
        <begin position="27"/>
        <end position="67"/>
    </location>
</feature>
<proteinExistence type="predicted"/>
<sequence length="67" mass="7003">MAAVQAVPMWEAARCAVDATARWPVSQREAAARPARLPASPAERAPASATLSEAGRSSFDSSFAWAS</sequence>
<reference evidence="2 3" key="1">
    <citation type="submission" date="2018-10" db="EMBL/GenBank/DDBJ databases">
        <title>Isolation, diversity and antifungal activity of actinobacteria from wheat.</title>
        <authorList>
            <person name="Han C."/>
        </authorList>
    </citation>
    <scope>NUCLEOTIDE SEQUENCE [LARGE SCALE GENOMIC DNA]</scope>
    <source>
        <strain evidence="2 3">NEAU-YY642</strain>
    </source>
</reference>
<protein>
    <submittedName>
        <fullName evidence="2">Uncharacterized protein</fullName>
    </submittedName>
</protein>
<feature type="compositionally biased region" description="Low complexity" evidence="1">
    <location>
        <begin position="28"/>
        <end position="49"/>
    </location>
</feature>
<comment type="caution">
    <text evidence="2">The sequence shown here is derived from an EMBL/GenBank/DDBJ whole genome shotgun (WGS) entry which is preliminary data.</text>
</comment>
<gene>
    <name evidence="2" type="ORF">EBN88_29810</name>
</gene>
<accession>A0A3M2KMT3</accession>
<evidence type="ECO:0000256" key="1">
    <source>
        <dbReference type="SAM" id="MobiDB-lite"/>
    </source>
</evidence>
<dbReference type="Proteomes" id="UP000278673">
    <property type="component" value="Unassembled WGS sequence"/>
</dbReference>